<dbReference type="Proteomes" id="UP000291572">
    <property type="component" value="Unassembled WGS sequence"/>
</dbReference>
<sequence length="66" mass="7156">MPEDLNDALERFQIFVGRFGLDDVIDEDSGFTHNDAMLLAGEIEMAIQTRGMGAGGQDPDTDGLLI</sequence>
<comment type="caution">
    <text evidence="1">The sequence shown here is derived from an EMBL/GenBank/DDBJ whole genome shotgun (WGS) entry which is preliminary data.</text>
</comment>
<reference evidence="1 2" key="1">
    <citation type="submission" date="2019-02" db="EMBL/GenBank/DDBJ databases">
        <authorList>
            <person name="Feng G."/>
        </authorList>
    </citation>
    <scope>NUCLEOTIDE SEQUENCE [LARGE SCALE GENOMIC DNA]</scope>
    <source>
        <strain evidence="1 2">CCTCC AB 2011146</strain>
    </source>
</reference>
<proteinExistence type="predicted"/>
<organism evidence="1 2">
    <name type="scientific">Sphingobium cupriresistens</name>
    <dbReference type="NCBI Taxonomy" id="1132417"/>
    <lineage>
        <taxon>Bacteria</taxon>
        <taxon>Pseudomonadati</taxon>
        <taxon>Pseudomonadota</taxon>
        <taxon>Alphaproteobacteria</taxon>
        <taxon>Sphingomonadales</taxon>
        <taxon>Sphingomonadaceae</taxon>
        <taxon>Sphingobium</taxon>
    </lineage>
</organism>
<evidence type="ECO:0000313" key="2">
    <source>
        <dbReference type="Proteomes" id="UP000291572"/>
    </source>
</evidence>
<accession>A0A8G1ZDC1</accession>
<dbReference type="OrthoDB" id="7476002at2"/>
<gene>
    <name evidence="1" type="ORF">EWH12_17765</name>
</gene>
<evidence type="ECO:0000313" key="1">
    <source>
        <dbReference type="EMBL" id="RYM07982.1"/>
    </source>
</evidence>
<dbReference type="AlphaFoldDB" id="A0A8G1ZDC1"/>
<name>A0A8G1ZDC1_9SPHN</name>
<protein>
    <submittedName>
        <fullName evidence="1">Uncharacterized protein</fullName>
    </submittedName>
</protein>
<dbReference type="EMBL" id="SEOO01000038">
    <property type="protein sequence ID" value="RYM07982.1"/>
    <property type="molecule type" value="Genomic_DNA"/>
</dbReference>
<dbReference type="RefSeq" id="WP_129927377.1">
    <property type="nucleotide sequence ID" value="NZ_SEOO01000038.1"/>
</dbReference>